<organism evidence="6 7">
    <name type="scientific">Candidatus Campbellbacteria bacterium RIFCSPLOWO2_02_FULL_35_11</name>
    <dbReference type="NCBI Taxonomy" id="1797581"/>
    <lineage>
        <taxon>Bacteria</taxon>
        <taxon>Candidatus Campbelliibacteriota</taxon>
    </lineage>
</organism>
<dbReference type="InterPro" id="IPR036390">
    <property type="entry name" value="WH_DNA-bd_sf"/>
</dbReference>
<evidence type="ECO:0000313" key="7">
    <source>
        <dbReference type="Proteomes" id="UP000186545"/>
    </source>
</evidence>
<evidence type="ECO:0000256" key="5">
    <source>
        <dbReference type="SAM" id="MobiDB-lite"/>
    </source>
</evidence>
<name>A0A1F5ERC7_9BACT</name>
<keyword evidence="3" id="KW-0159">Chromosome partition</keyword>
<protein>
    <submittedName>
        <fullName evidence="6">SMC-Scp complex subunit ScpB</fullName>
    </submittedName>
</protein>
<dbReference type="GO" id="GO:0051304">
    <property type="term" value="P:chromosome separation"/>
    <property type="evidence" value="ECO:0007669"/>
    <property type="project" value="InterPro"/>
</dbReference>
<evidence type="ECO:0000256" key="4">
    <source>
        <dbReference type="ARBA" id="ARBA00023306"/>
    </source>
</evidence>
<dbReference type="NCBIfam" id="TIGR00281">
    <property type="entry name" value="SMC-Scp complex subunit ScpB"/>
    <property type="match status" value="1"/>
</dbReference>
<dbReference type="SUPFAM" id="SSF46785">
    <property type="entry name" value="Winged helix' DNA-binding domain"/>
    <property type="match status" value="2"/>
</dbReference>
<dbReference type="Proteomes" id="UP000186545">
    <property type="component" value="Unassembled WGS sequence"/>
</dbReference>
<dbReference type="Pfam" id="PF04079">
    <property type="entry name" value="SMC_ScpB"/>
    <property type="match status" value="1"/>
</dbReference>
<proteinExistence type="predicted"/>
<dbReference type="Gene3D" id="1.10.10.10">
    <property type="entry name" value="Winged helix-like DNA-binding domain superfamily/Winged helix DNA-binding domain"/>
    <property type="match status" value="2"/>
</dbReference>
<evidence type="ECO:0000313" key="6">
    <source>
        <dbReference type="EMBL" id="OGD69796.1"/>
    </source>
</evidence>
<dbReference type="PANTHER" id="PTHR34298">
    <property type="entry name" value="SEGREGATION AND CONDENSATION PROTEIN B"/>
    <property type="match status" value="1"/>
</dbReference>
<dbReference type="EMBL" id="MFAD01000034">
    <property type="protein sequence ID" value="OGD69796.1"/>
    <property type="molecule type" value="Genomic_DNA"/>
</dbReference>
<evidence type="ECO:0000256" key="1">
    <source>
        <dbReference type="ARBA" id="ARBA00022490"/>
    </source>
</evidence>
<dbReference type="InterPro" id="IPR005234">
    <property type="entry name" value="ScpB_csome_segregation"/>
</dbReference>
<accession>A0A1F5ERC7</accession>
<keyword evidence="4" id="KW-0131">Cell cycle</keyword>
<gene>
    <name evidence="6" type="ORF">A3I18_01615</name>
</gene>
<evidence type="ECO:0000256" key="3">
    <source>
        <dbReference type="ARBA" id="ARBA00022829"/>
    </source>
</evidence>
<evidence type="ECO:0000256" key="2">
    <source>
        <dbReference type="ARBA" id="ARBA00022618"/>
    </source>
</evidence>
<sequence>MNLESQIESILFFKGEPVSVKQLATFLEKSEEEVETSIVSLKESLQKRGICLIKNDNKVMLGTSPENHDLIEKLKKDELSKDIGKAGLETLSIVLYRGPVRKSEIDYIRGVNSGSILRNLMIRGLIERKSDEKDQRSFLYVPTFDLLSFLGISELNELPEYEKVKTELEKAVEDEAQEKTIDEEISPEENN</sequence>
<feature type="compositionally biased region" description="Basic and acidic residues" evidence="5">
    <location>
        <begin position="172"/>
        <end position="182"/>
    </location>
</feature>
<dbReference type="PANTHER" id="PTHR34298:SF2">
    <property type="entry name" value="SEGREGATION AND CONDENSATION PROTEIN B"/>
    <property type="match status" value="1"/>
</dbReference>
<dbReference type="InterPro" id="IPR036388">
    <property type="entry name" value="WH-like_DNA-bd_sf"/>
</dbReference>
<keyword evidence="1" id="KW-0963">Cytoplasm</keyword>
<dbReference type="GO" id="GO:0051301">
    <property type="term" value="P:cell division"/>
    <property type="evidence" value="ECO:0007669"/>
    <property type="project" value="UniProtKB-KW"/>
</dbReference>
<feature type="region of interest" description="Disordered" evidence="5">
    <location>
        <begin position="172"/>
        <end position="191"/>
    </location>
</feature>
<dbReference type="AlphaFoldDB" id="A0A1F5ERC7"/>
<comment type="caution">
    <text evidence="6">The sequence shown here is derived from an EMBL/GenBank/DDBJ whole genome shotgun (WGS) entry which is preliminary data.</text>
</comment>
<keyword evidence="2" id="KW-0132">Cell division</keyword>
<reference evidence="6 7" key="1">
    <citation type="journal article" date="2016" name="Nat. Commun.">
        <title>Thousands of microbial genomes shed light on interconnected biogeochemical processes in an aquifer system.</title>
        <authorList>
            <person name="Anantharaman K."/>
            <person name="Brown C.T."/>
            <person name="Hug L.A."/>
            <person name="Sharon I."/>
            <person name="Castelle C.J."/>
            <person name="Probst A.J."/>
            <person name="Thomas B.C."/>
            <person name="Singh A."/>
            <person name="Wilkins M.J."/>
            <person name="Karaoz U."/>
            <person name="Brodie E.L."/>
            <person name="Williams K.H."/>
            <person name="Hubbard S.S."/>
            <person name="Banfield J.F."/>
        </authorList>
    </citation>
    <scope>NUCLEOTIDE SEQUENCE [LARGE SCALE GENOMIC DNA]</scope>
</reference>